<dbReference type="FunFam" id="1.10.40.30:FF:000001">
    <property type="entry name" value="Argininosuccinate lyase"/>
    <property type="match status" value="1"/>
</dbReference>
<dbReference type="InterPro" id="IPR000362">
    <property type="entry name" value="Fumarate_lyase_fam"/>
</dbReference>
<comment type="similarity">
    <text evidence="7">Belongs to the lyase 1 family. Argininosuccinate lyase subfamily.</text>
</comment>
<dbReference type="InterPro" id="IPR008948">
    <property type="entry name" value="L-Aspartase-like"/>
</dbReference>
<evidence type="ECO:0000256" key="3">
    <source>
        <dbReference type="ARBA" id="ARBA00012338"/>
    </source>
</evidence>
<dbReference type="InterPro" id="IPR020557">
    <property type="entry name" value="Fumarate_lyase_CS"/>
</dbReference>
<evidence type="ECO:0000259" key="9">
    <source>
        <dbReference type="Pfam" id="PF14698"/>
    </source>
</evidence>
<dbReference type="SUPFAM" id="SSF48557">
    <property type="entry name" value="L-aspartase-like"/>
    <property type="match status" value="1"/>
</dbReference>
<gene>
    <name evidence="7 10" type="primary">argH</name>
    <name evidence="10" type="ORF">C4532_01230</name>
</gene>
<dbReference type="NCBIfam" id="TIGR00838">
    <property type="entry name" value="argH"/>
    <property type="match status" value="1"/>
</dbReference>
<dbReference type="PRINTS" id="PR00145">
    <property type="entry name" value="ARGSUCLYASE"/>
</dbReference>
<keyword evidence="6 7" id="KW-0456">Lyase</keyword>
<dbReference type="GO" id="GO:0004056">
    <property type="term" value="F:argininosuccinate lyase activity"/>
    <property type="evidence" value="ECO:0007669"/>
    <property type="project" value="UniProtKB-UniRule"/>
</dbReference>
<keyword evidence="7" id="KW-0963">Cytoplasm</keyword>
<dbReference type="FunFam" id="1.20.200.10:FF:000015">
    <property type="entry name" value="argininosuccinate lyase isoform X2"/>
    <property type="match status" value="1"/>
</dbReference>
<dbReference type="CDD" id="cd01359">
    <property type="entry name" value="Argininosuccinate_lyase"/>
    <property type="match status" value="1"/>
</dbReference>
<accession>A0A419F8X1</accession>
<dbReference type="Gene3D" id="1.10.275.10">
    <property type="entry name" value="Fumarase/aspartase (N-terminal domain)"/>
    <property type="match status" value="1"/>
</dbReference>
<sequence>MPKKQWGGRFQKEHDRLALLYSQSISFDWRLYPYDIAGSIAHARMLAECGIIKKTEANKIAKALREIGKKIADGAFTFEVDLEDIHTNIEAALMKKVGADIGGKLHTGRSRNDQVALDMRMYIRDEALTIVQLLHEFQKALIRLAEEDSEVIMPGFTHMQHAQPVLFAHHMLAYYEMLCRDEDRFIECFHSANVMPLGSAALAGTSFPIDRKMLAKELGFDSISQNSMDAVSDRDYLIEFLSACSILMMHISRLSEELVVWSTPEFGFVELDDSFTTGSSIMPQKKNPDIAELARGKTARVYGNLMTLLGLMKGLPLAYNSDMQEDKPCVFDSIDIVKSTLRVFARMMGSVTVYSDRMEEMCRTGFLNATDLADYLVKKGMPFRQAHEVVGKLVTHCLDQVLALEDVPLEKLRQFSPLFDDDVCDALRLDNIVNSRRLTGGTARSSVLHQIRRAKKDLGI</sequence>
<evidence type="ECO:0000313" key="11">
    <source>
        <dbReference type="Proteomes" id="UP000285961"/>
    </source>
</evidence>
<comment type="caution">
    <text evidence="10">The sequence shown here is derived from an EMBL/GenBank/DDBJ whole genome shotgun (WGS) entry which is preliminary data.</text>
</comment>
<dbReference type="FunFam" id="1.10.275.10:FF:000002">
    <property type="entry name" value="Argininosuccinate lyase"/>
    <property type="match status" value="1"/>
</dbReference>
<dbReference type="AlphaFoldDB" id="A0A419F8X1"/>
<dbReference type="PANTHER" id="PTHR43814">
    <property type="entry name" value="ARGININOSUCCINATE LYASE"/>
    <property type="match status" value="1"/>
</dbReference>
<evidence type="ECO:0000256" key="7">
    <source>
        <dbReference type="HAMAP-Rule" id="MF_00006"/>
    </source>
</evidence>
<organism evidence="10 11">
    <name type="scientific">Candidatus Abyssobacteria bacterium SURF_17</name>
    <dbReference type="NCBI Taxonomy" id="2093361"/>
    <lineage>
        <taxon>Bacteria</taxon>
        <taxon>Pseudomonadati</taxon>
        <taxon>Candidatus Hydrogenedentota</taxon>
        <taxon>Candidatus Abyssobacteria</taxon>
    </lineage>
</organism>
<dbReference type="InterPro" id="IPR022761">
    <property type="entry name" value="Fumarate_lyase_N"/>
</dbReference>
<evidence type="ECO:0000256" key="5">
    <source>
        <dbReference type="ARBA" id="ARBA00022605"/>
    </source>
</evidence>
<dbReference type="InterPro" id="IPR024083">
    <property type="entry name" value="Fumarase/histidase_N"/>
</dbReference>
<comment type="subcellular location">
    <subcellularLocation>
        <location evidence="7">Cytoplasm</location>
    </subcellularLocation>
</comment>
<reference evidence="10 11" key="1">
    <citation type="journal article" date="2017" name="ISME J.">
        <title>Energy and carbon metabolisms in a deep terrestrial subsurface fluid microbial community.</title>
        <authorList>
            <person name="Momper L."/>
            <person name="Jungbluth S.P."/>
            <person name="Lee M.D."/>
            <person name="Amend J.P."/>
        </authorList>
    </citation>
    <scope>NUCLEOTIDE SEQUENCE [LARGE SCALE GENOMIC DNA]</scope>
    <source>
        <strain evidence="10">SURF_17</strain>
    </source>
</reference>
<dbReference type="InterPro" id="IPR029419">
    <property type="entry name" value="Arg_succ_lyase_C"/>
</dbReference>
<keyword evidence="5 7" id="KW-0028">Amino-acid biosynthesis</keyword>
<evidence type="ECO:0000256" key="2">
    <source>
        <dbReference type="ARBA" id="ARBA00004941"/>
    </source>
</evidence>
<protein>
    <recommendedName>
        <fullName evidence="3 7">Argininosuccinate lyase</fullName>
        <shortName evidence="7">ASAL</shortName>
        <ecNumber evidence="3 7">4.3.2.1</ecNumber>
    </recommendedName>
    <alternativeName>
        <fullName evidence="7">Arginosuccinase</fullName>
    </alternativeName>
</protein>
<dbReference type="HAMAP" id="MF_00006">
    <property type="entry name" value="Arg_succ_lyase"/>
    <property type="match status" value="1"/>
</dbReference>
<dbReference type="InterPro" id="IPR009049">
    <property type="entry name" value="Argininosuccinate_lyase"/>
</dbReference>
<evidence type="ECO:0000313" key="10">
    <source>
        <dbReference type="EMBL" id="RJP75035.1"/>
    </source>
</evidence>
<dbReference type="GO" id="GO:0042450">
    <property type="term" value="P:L-arginine biosynthetic process via ornithine"/>
    <property type="evidence" value="ECO:0007669"/>
    <property type="project" value="UniProtKB-UniRule"/>
</dbReference>
<dbReference type="PROSITE" id="PS00163">
    <property type="entry name" value="FUMARATE_LYASES"/>
    <property type="match status" value="1"/>
</dbReference>
<dbReference type="PANTHER" id="PTHR43814:SF1">
    <property type="entry name" value="ARGININOSUCCINATE LYASE"/>
    <property type="match status" value="1"/>
</dbReference>
<evidence type="ECO:0000256" key="6">
    <source>
        <dbReference type="ARBA" id="ARBA00023239"/>
    </source>
</evidence>
<dbReference type="Proteomes" id="UP000285961">
    <property type="component" value="Unassembled WGS sequence"/>
</dbReference>
<feature type="domain" description="Fumarate lyase N-terminal" evidence="8">
    <location>
        <begin position="8"/>
        <end position="303"/>
    </location>
</feature>
<dbReference type="Gene3D" id="1.10.40.30">
    <property type="entry name" value="Fumarase/aspartase (C-terminal domain)"/>
    <property type="match status" value="1"/>
</dbReference>
<dbReference type="GO" id="GO:0005829">
    <property type="term" value="C:cytosol"/>
    <property type="evidence" value="ECO:0007669"/>
    <property type="project" value="TreeGrafter"/>
</dbReference>
<name>A0A419F8X1_9BACT</name>
<evidence type="ECO:0000259" key="8">
    <source>
        <dbReference type="Pfam" id="PF00206"/>
    </source>
</evidence>
<keyword evidence="4 7" id="KW-0055">Arginine biosynthesis</keyword>
<dbReference type="Pfam" id="PF14698">
    <property type="entry name" value="ASL_C2"/>
    <property type="match status" value="1"/>
</dbReference>
<comment type="catalytic activity">
    <reaction evidence="1 7">
        <text>2-(N(omega)-L-arginino)succinate = fumarate + L-arginine</text>
        <dbReference type="Rhea" id="RHEA:24020"/>
        <dbReference type="ChEBI" id="CHEBI:29806"/>
        <dbReference type="ChEBI" id="CHEBI:32682"/>
        <dbReference type="ChEBI" id="CHEBI:57472"/>
        <dbReference type="EC" id="4.3.2.1"/>
    </reaction>
</comment>
<dbReference type="EC" id="4.3.2.1" evidence="3 7"/>
<dbReference type="Gene3D" id="1.20.200.10">
    <property type="entry name" value="Fumarase/aspartase (Central domain)"/>
    <property type="match status" value="1"/>
</dbReference>
<dbReference type="UniPathway" id="UPA00068">
    <property type="reaction ID" value="UER00114"/>
</dbReference>
<dbReference type="Pfam" id="PF00206">
    <property type="entry name" value="Lyase_1"/>
    <property type="match status" value="1"/>
</dbReference>
<evidence type="ECO:0000256" key="4">
    <source>
        <dbReference type="ARBA" id="ARBA00022571"/>
    </source>
</evidence>
<proteinExistence type="inferred from homology"/>
<dbReference type="EMBL" id="QZKI01000008">
    <property type="protein sequence ID" value="RJP75035.1"/>
    <property type="molecule type" value="Genomic_DNA"/>
</dbReference>
<evidence type="ECO:0000256" key="1">
    <source>
        <dbReference type="ARBA" id="ARBA00000985"/>
    </source>
</evidence>
<feature type="domain" description="Argininosuccinate lyase C-terminal" evidence="9">
    <location>
        <begin position="366"/>
        <end position="434"/>
    </location>
</feature>
<comment type="pathway">
    <text evidence="2 7">Amino-acid biosynthesis; L-arginine biosynthesis; L-arginine from L-ornithine and carbamoyl phosphate: step 3/3.</text>
</comment>
<dbReference type="PRINTS" id="PR00149">
    <property type="entry name" value="FUMRATELYASE"/>
</dbReference>